<reference evidence="1 2" key="1">
    <citation type="journal article" date="2024" name="Nat. Commun.">
        <title>Phylogenomics reveals the evolutionary origins of lichenization in chlorophyte algae.</title>
        <authorList>
            <person name="Puginier C."/>
            <person name="Libourel C."/>
            <person name="Otte J."/>
            <person name="Skaloud P."/>
            <person name="Haon M."/>
            <person name="Grisel S."/>
            <person name="Petersen M."/>
            <person name="Berrin J.G."/>
            <person name="Delaux P.M."/>
            <person name="Dal Grande F."/>
            <person name="Keller J."/>
        </authorList>
    </citation>
    <scope>NUCLEOTIDE SEQUENCE [LARGE SCALE GENOMIC DNA]</scope>
    <source>
        <strain evidence="1 2">SAG 2523</strain>
    </source>
</reference>
<dbReference type="EMBL" id="JALJOV010000096">
    <property type="protein sequence ID" value="KAK9867292.1"/>
    <property type="molecule type" value="Genomic_DNA"/>
</dbReference>
<comment type="caution">
    <text evidence="1">The sequence shown here is derived from an EMBL/GenBank/DDBJ whole genome shotgun (WGS) entry which is preliminary data.</text>
</comment>
<gene>
    <name evidence="1" type="ORF">WJX84_002345</name>
</gene>
<evidence type="ECO:0000313" key="2">
    <source>
        <dbReference type="Proteomes" id="UP001485043"/>
    </source>
</evidence>
<dbReference type="SUPFAM" id="SSF53335">
    <property type="entry name" value="S-adenosyl-L-methionine-dependent methyltransferases"/>
    <property type="match status" value="1"/>
</dbReference>
<dbReference type="Proteomes" id="UP001485043">
    <property type="component" value="Unassembled WGS sequence"/>
</dbReference>
<accession>A0AAW1TEA1</accession>
<name>A0AAW1TEA1_9CHLO</name>
<proteinExistence type="predicted"/>
<sequence>MLSTQGGLHSIFFPNELSRVLTGEYWDWLAAASASFPEGPVGIYGLGGGTVVRAIHNYWPHRQMKAWELDAIVLSISKDFFGLQDLVDSGILELEIADALHPDASAPDGFAGIIVDLFTSTSVLPALCEEQTWRDIRSRLRPGGRIAANLGDMGLAPTDPTTLSWKAMQAAFEGNVMANERLYMTRDEALVALSGTEPLGWELPEALGHCGQGWLLAADFTNAISSPP</sequence>
<evidence type="ECO:0008006" key="3">
    <source>
        <dbReference type="Google" id="ProtNLM"/>
    </source>
</evidence>
<organism evidence="1 2">
    <name type="scientific">Apatococcus fuscideae</name>
    <dbReference type="NCBI Taxonomy" id="2026836"/>
    <lineage>
        <taxon>Eukaryota</taxon>
        <taxon>Viridiplantae</taxon>
        <taxon>Chlorophyta</taxon>
        <taxon>core chlorophytes</taxon>
        <taxon>Trebouxiophyceae</taxon>
        <taxon>Chlorellales</taxon>
        <taxon>Chlorellaceae</taxon>
        <taxon>Apatococcus</taxon>
    </lineage>
</organism>
<dbReference type="AlphaFoldDB" id="A0AAW1TEA1"/>
<keyword evidence="2" id="KW-1185">Reference proteome</keyword>
<dbReference type="Gene3D" id="3.40.50.150">
    <property type="entry name" value="Vaccinia Virus protein VP39"/>
    <property type="match status" value="1"/>
</dbReference>
<dbReference type="InterPro" id="IPR029063">
    <property type="entry name" value="SAM-dependent_MTases_sf"/>
</dbReference>
<protein>
    <recommendedName>
        <fullName evidence="3">Spermidine synthase</fullName>
    </recommendedName>
</protein>
<evidence type="ECO:0000313" key="1">
    <source>
        <dbReference type="EMBL" id="KAK9867292.1"/>
    </source>
</evidence>